<dbReference type="RefSeq" id="WP_235058270.1">
    <property type="nucleotide sequence ID" value="NZ_JAKFHA010000050.1"/>
</dbReference>
<dbReference type="InterPro" id="IPR057326">
    <property type="entry name" value="KR_dom"/>
</dbReference>
<dbReference type="PRINTS" id="PR00080">
    <property type="entry name" value="SDRFAMILY"/>
</dbReference>
<dbReference type="Gene3D" id="3.40.50.720">
    <property type="entry name" value="NAD(P)-binding Rossmann-like Domain"/>
    <property type="match status" value="1"/>
</dbReference>
<dbReference type="AlphaFoldDB" id="A0AA41Q920"/>
<dbReference type="PANTHER" id="PTHR42760">
    <property type="entry name" value="SHORT-CHAIN DEHYDROGENASES/REDUCTASES FAMILY MEMBER"/>
    <property type="match status" value="1"/>
</dbReference>
<gene>
    <name evidence="4" type="ORF">LZ495_40630</name>
</gene>
<dbReference type="PANTHER" id="PTHR42760:SF133">
    <property type="entry name" value="3-OXOACYL-[ACYL-CARRIER-PROTEIN] REDUCTASE"/>
    <property type="match status" value="1"/>
</dbReference>
<evidence type="ECO:0000259" key="3">
    <source>
        <dbReference type="SMART" id="SM00822"/>
    </source>
</evidence>
<dbReference type="GO" id="GO:0016616">
    <property type="term" value="F:oxidoreductase activity, acting on the CH-OH group of donors, NAD or NADP as acceptor"/>
    <property type="evidence" value="ECO:0007669"/>
    <property type="project" value="TreeGrafter"/>
</dbReference>
<evidence type="ECO:0000313" key="5">
    <source>
        <dbReference type="Proteomes" id="UP001165378"/>
    </source>
</evidence>
<keyword evidence="5" id="KW-1185">Reference proteome</keyword>
<dbReference type="SUPFAM" id="SSF51735">
    <property type="entry name" value="NAD(P)-binding Rossmann-fold domains"/>
    <property type="match status" value="1"/>
</dbReference>
<dbReference type="InterPro" id="IPR020904">
    <property type="entry name" value="Sc_DH/Rdtase_CS"/>
</dbReference>
<reference evidence="4" key="1">
    <citation type="submission" date="2022-01" db="EMBL/GenBank/DDBJ databases">
        <title>Genome-Based Taxonomic Classification of the Phylum Actinobacteria.</title>
        <authorList>
            <person name="Gao Y."/>
        </authorList>
    </citation>
    <scope>NUCLEOTIDE SEQUENCE</scope>
    <source>
        <strain evidence="4">KLBMP 8922</strain>
    </source>
</reference>
<keyword evidence="2" id="KW-0560">Oxidoreductase</keyword>
<sequence length="254" mass="25720">MTDSRTAAPLGGRICVVTGGTRGIGLATVRALAEAGASVVLTGRDEAVAKERAAEVAAESGAVCAGYGLDVTDSAAVRALFTSVAREHGTVDCLVANAGVLEDALVGMIRDELVDRMLGTNVAGTLSCLQAAARVMMRKRSGSIVLLASIVGERGNAGQCAYAASKGAVSALTKSAAKELGRYNIRVNAVAPGVIRTDMIAHLPDDLVAARTADTALGRVGTPEDVAKAIRFLCGPDADFVTGQILGVDGGLVL</sequence>
<dbReference type="PROSITE" id="PS00061">
    <property type="entry name" value="ADH_SHORT"/>
    <property type="match status" value="1"/>
</dbReference>
<dbReference type="InterPro" id="IPR002347">
    <property type="entry name" value="SDR_fam"/>
</dbReference>
<organism evidence="4 5">
    <name type="scientific">Yinghuangia soli</name>
    <dbReference type="NCBI Taxonomy" id="2908204"/>
    <lineage>
        <taxon>Bacteria</taxon>
        <taxon>Bacillati</taxon>
        <taxon>Actinomycetota</taxon>
        <taxon>Actinomycetes</taxon>
        <taxon>Kitasatosporales</taxon>
        <taxon>Streptomycetaceae</taxon>
        <taxon>Yinghuangia</taxon>
    </lineage>
</organism>
<feature type="domain" description="Ketoreductase" evidence="3">
    <location>
        <begin position="13"/>
        <end position="193"/>
    </location>
</feature>
<name>A0AA41Q920_9ACTN</name>
<dbReference type="Pfam" id="PF13561">
    <property type="entry name" value="adh_short_C2"/>
    <property type="match status" value="1"/>
</dbReference>
<dbReference type="EMBL" id="JAKFHA010000050">
    <property type="protein sequence ID" value="MCF2533497.1"/>
    <property type="molecule type" value="Genomic_DNA"/>
</dbReference>
<dbReference type="PRINTS" id="PR00081">
    <property type="entry name" value="GDHRDH"/>
</dbReference>
<protein>
    <submittedName>
        <fullName evidence="4">SDR family oxidoreductase</fullName>
    </submittedName>
</protein>
<comment type="similarity">
    <text evidence="1">Belongs to the short-chain dehydrogenases/reductases (SDR) family.</text>
</comment>
<dbReference type="InterPro" id="IPR036291">
    <property type="entry name" value="NAD(P)-bd_dom_sf"/>
</dbReference>
<dbReference type="FunFam" id="3.40.50.720:FF:000084">
    <property type="entry name" value="Short-chain dehydrogenase reductase"/>
    <property type="match status" value="1"/>
</dbReference>
<evidence type="ECO:0000256" key="1">
    <source>
        <dbReference type="ARBA" id="ARBA00006484"/>
    </source>
</evidence>
<accession>A0AA41Q920</accession>
<comment type="caution">
    <text evidence="4">The sequence shown here is derived from an EMBL/GenBank/DDBJ whole genome shotgun (WGS) entry which is preliminary data.</text>
</comment>
<proteinExistence type="inferred from homology"/>
<dbReference type="SMART" id="SM00822">
    <property type="entry name" value="PKS_KR"/>
    <property type="match status" value="1"/>
</dbReference>
<evidence type="ECO:0000313" key="4">
    <source>
        <dbReference type="EMBL" id="MCF2533497.1"/>
    </source>
</evidence>
<evidence type="ECO:0000256" key="2">
    <source>
        <dbReference type="ARBA" id="ARBA00023002"/>
    </source>
</evidence>
<dbReference type="Proteomes" id="UP001165378">
    <property type="component" value="Unassembled WGS sequence"/>
</dbReference>